<accession>A0ABW2CU31</accession>
<organism evidence="1 2">
    <name type="scientific">Actinomadura yumaensis</name>
    <dbReference type="NCBI Taxonomy" id="111807"/>
    <lineage>
        <taxon>Bacteria</taxon>
        <taxon>Bacillati</taxon>
        <taxon>Actinomycetota</taxon>
        <taxon>Actinomycetes</taxon>
        <taxon>Streptosporangiales</taxon>
        <taxon>Thermomonosporaceae</taxon>
        <taxon>Actinomadura</taxon>
    </lineage>
</organism>
<dbReference type="Proteomes" id="UP001596380">
    <property type="component" value="Unassembled WGS sequence"/>
</dbReference>
<dbReference type="EMBL" id="JBHSXS010000036">
    <property type="protein sequence ID" value="MFC6885289.1"/>
    <property type="molecule type" value="Genomic_DNA"/>
</dbReference>
<evidence type="ECO:0000313" key="1">
    <source>
        <dbReference type="EMBL" id="MFC6885289.1"/>
    </source>
</evidence>
<sequence length="109" mass="11501">MARIPLAATRPARGGVTAVAEVDGNTVDGHVVTNTGRTVITVRNADASNPHSVTFVLPQTIDGQAVADRVVSIPASATRTFGGFVTEWYSQRLSIDVDSTQLKLQALEP</sequence>
<reference evidence="2" key="1">
    <citation type="journal article" date="2019" name="Int. J. Syst. Evol. Microbiol.">
        <title>The Global Catalogue of Microorganisms (GCM) 10K type strain sequencing project: providing services to taxonomists for standard genome sequencing and annotation.</title>
        <authorList>
            <consortium name="The Broad Institute Genomics Platform"/>
            <consortium name="The Broad Institute Genome Sequencing Center for Infectious Disease"/>
            <person name="Wu L."/>
            <person name="Ma J."/>
        </authorList>
    </citation>
    <scope>NUCLEOTIDE SEQUENCE [LARGE SCALE GENOMIC DNA]</scope>
    <source>
        <strain evidence="2">JCM 3369</strain>
    </source>
</reference>
<evidence type="ECO:0000313" key="2">
    <source>
        <dbReference type="Proteomes" id="UP001596380"/>
    </source>
</evidence>
<gene>
    <name evidence="1" type="ORF">ACFQKB_36410</name>
</gene>
<protein>
    <submittedName>
        <fullName evidence="1">Uncharacterized protein</fullName>
    </submittedName>
</protein>
<keyword evidence="2" id="KW-1185">Reference proteome</keyword>
<dbReference type="RefSeq" id="WP_160825787.1">
    <property type="nucleotide sequence ID" value="NZ_JBHSXE010000001.1"/>
</dbReference>
<comment type="caution">
    <text evidence="1">The sequence shown here is derived from an EMBL/GenBank/DDBJ whole genome shotgun (WGS) entry which is preliminary data.</text>
</comment>
<name>A0ABW2CU31_9ACTN</name>
<proteinExistence type="predicted"/>